<proteinExistence type="predicted"/>
<dbReference type="InterPro" id="IPR057496">
    <property type="entry name" value="FAN-like_PH"/>
</dbReference>
<dbReference type="InterPro" id="IPR023362">
    <property type="entry name" value="PH-BEACH_dom"/>
</dbReference>
<dbReference type="EMBL" id="OD000783">
    <property type="protein sequence ID" value="CAD7399313.1"/>
    <property type="molecule type" value="Genomic_DNA"/>
</dbReference>
<dbReference type="SUPFAM" id="SSF50729">
    <property type="entry name" value="PH domain-like"/>
    <property type="match status" value="1"/>
</dbReference>
<accession>A0A7R9CMM8</accession>
<dbReference type="Pfam" id="PF25400">
    <property type="entry name" value="PH_FAN"/>
    <property type="match status" value="1"/>
</dbReference>
<name>A0A7R9CMM8_TIMPO</name>
<reference evidence="2" key="1">
    <citation type="submission" date="2020-11" db="EMBL/GenBank/DDBJ databases">
        <authorList>
            <person name="Tran Van P."/>
        </authorList>
    </citation>
    <scope>NUCLEOTIDE SEQUENCE</scope>
</reference>
<evidence type="ECO:0000259" key="1">
    <source>
        <dbReference type="PROSITE" id="PS51783"/>
    </source>
</evidence>
<protein>
    <recommendedName>
        <fullName evidence="1">BEACH-type PH domain-containing protein</fullName>
    </recommendedName>
</protein>
<dbReference type="PROSITE" id="PS51783">
    <property type="entry name" value="PH_BEACH"/>
    <property type="match status" value="1"/>
</dbReference>
<evidence type="ECO:0000313" key="2">
    <source>
        <dbReference type="EMBL" id="CAD7399313.1"/>
    </source>
</evidence>
<feature type="domain" description="BEACH-type PH" evidence="1">
    <location>
        <begin position="208"/>
        <end position="306"/>
    </location>
</feature>
<organism evidence="2">
    <name type="scientific">Timema poppense</name>
    <name type="common">Walking stick</name>
    <dbReference type="NCBI Taxonomy" id="170557"/>
    <lineage>
        <taxon>Eukaryota</taxon>
        <taxon>Metazoa</taxon>
        <taxon>Ecdysozoa</taxon>
        <taxon>Arthropoda</taxon>
        <taxon>Hexapoda</taxon>
        <taxon>Insecta</taxon>
        <taxon>Pterygota</taxon>
        <taxon>Neoptera</taxon>
        <taxon>Polyneoptera</taxon>
        <taxon>Phasmatodea</taxon>
        <taxon>Timematodea</taxon>
        <taxon>Timematoidea</taxon>
        <taxon>Timematidae</taxon>
        <taxon>Timema</taxon>
    </lineage>
</organism>
<gene>
    <name evidence="2" type="ORF">TPSB3V08_LOCUS2085</name>
</gene>
<dbReference type="AlphaFoldDB" id="A0A7R9CMM8"/>
<sequence length="306" mass="35461">MEKERFSLLLLEPGEIYFEDFSAFMFPADTNIHDFERKRVIGRLKMCSKSIVFDPKDINKPIVKISLKECIDICEWNNPLISKISSNRNVICVDCKQYVDILEGNILAPYKFKGVKQKFLFLLNYALVDDCLPQILQLHRASSLAAAEQSSMGLSIDKMLCIVLRNTCRVVEIDGHKKEIDYMYPIYIAAIVYSRQSRVSFDTLWLEDLYEKVVLETQGSKITPLVVNPGRILLTSSRLYFQPYNNIEPYPVLKIRLQDIRMIIKRRFLLRHVVRGEFRQLPVNFKVHLASYGITLNVVLLPTCSV</sequence>